<comment type="function">
    <text evidence="12">Catalyzes the phosphorylation of ribose at O-5 in a reaction requiring ATP and magnesium. The resulting D-ribose-5-phosphate can then be used either for sythesis of nucleotides, histidine, and tryptophan, or as a component of the pentose phosphate pathway.</text>
</comment>
<dbReference type="InterPro" id="IPR002139">
    <property type="entry name" value="Ribo/fructo_kinase"/>
</dbReference>
<keyword evidence="8 12" id="KW-0067">ATP-binding</keyword>
<comment type="subcellular location">
    <subcellularLocation>
        <location evidence="12">Cytoplasm</location>
    </subcellularLocation>
</comment>
<evidence type="ECO:0000256" key="10">
    <source>
        <dbReference type="ARBA" id="ARBA00022958"/>
    </source>
</evidence>
<comment type="caution">
    <text evidence="12">Lacks conserved residue(s) required for the propagation of feature annotation.</text>
</comment>
<feature type="binding site" evidence="12">
    <location>
        <position position="140"/>
    </location>
    <ligand>
        <name>substrate</name>
    </ligand>
</feature>
<dbReference type="EMBL" id="JBHRZS010000003">
    <property type="protein sequence ID" value="MFC3879115.1"/>
    <property type="molecule type" value="Genomic_DNA"/>
</dbReference>
<comment type="similarity">
    <text evidence="1">Belongs to the carbohydrate kinase pfkB family.</text>
</comment>
<evidence type="ECO:0000256" key="5">
    <source>
        <dbReference type="ARBA" id="ARBA00022723"/>
    </source>
</evidence>
<evidence type="ECO:0000313" key="14">
    <source>
        <dbReference type="EMBL" id="MFC3879115.1"/>
    </source>
</evidence>
<dbReference type="SUPFAM" id="SSF53613">
    <property type="entry name" value="Ribokinase-like"/>
    <property type="match status" value="1"/>
</dbReference>
<comment type="activity regulation">
    <text evidence="12">Activated by a monovalent cation that binds near, but not in, the active site. The most likely occupant of the site in vivo is potassium. Ion binding induces a conformational change that may alter substrate affinity.</text>
</comment>
<keyword evidence="6 12" id="KW-0547">Nucleotide-binding</keyword>
<keyword evidence="11 12" id="KW-0119">Carbohydrate metabolism</keyword>
<comment type="cofactor">
    <cofactor evidence="12">
        <name>Mg(2+)</name>
        <dbReference type="ChEBI" id="CHEBI:18420"/>
    </cofactor>
    <text evidence="12">Requires a divalent cation, most likely magnesium in vivo, as an electrophilic catalyst to aid phosphoryl group transfer. It is the chelate of the metal and the nucleotide that is the actual substrate.</text>
</comment>
<evidence type="ECO:0000256" key="7">
    <source>
        <dbReference type="ARBA" id="ARBA00022777"/>
    </source>
</evidence>
<dbReference type="Gene3D" id="3.40.1190.20">
    <property type="match status" value="1"/>
</dbReference>
<keyword evidence="15" id="KW-1185">Reference proteome</keyword>
<comment type="similarity">
    <text evidence="12">Belongs to the carbohydrate kinase PfkB family. Ribokinase subfamily.</text>
</comment>
<dbReference type="Proteomes" id="UP001595805">
    <property type="component" value="Unassembled WGS sequence"/>
</dbReference>
<comment type="pathway">
    <text evidence="12">Carbohydrate metabolism; D-ribose degradation; D-ribose 5-phosphate from beta-D-ribopyranose: step 2/2.</text>
</comment>
<keyword evidence="7 12" id="KW-0418">Kinase</keyword>
<evidence type="ECO:0000256" key="3">
    <source>
        <dbReference type="ARBA" id="ARBA00016943"/>
    </source>
</evidence>
<dbReference type="PANTHER" id="PTHR10584">
    <property type="entry name" value="SUGAR KINASE"/>
    <property type="match status" value="1"/>
</dbReference>
<feature type="binding site" evidence="12">
    <location>
        <begin position="251"/>
        <end position="252"/>
    </location>
    <ligand>
        <name>ATP</name>
        <dbReference type="ChEBI" id="CHEBI:30616"/>
    </ligand>
</feature>
<dbReference type="InterPro" id="IPR029056">
    <property type="entry name" value="Ribokinase-like"/>
</dbReference>
<comment type="subunit">
    <text evidence="12">Homodimer.</text>
</comment>
<keyword evidence="10 12" id="KW-0630">Potassium</keyword>
<keyword evidence="4 12" id="KW-0808">Transferase</keyword>
<feature type="domain" description="Carbohydrate kinase PfkB" evidence="13">
    <location>
        <begin position="2"/>
        <end position="293"/>
    </location>
</feature>
<accession>A0ABV8ANA8</accession>
<feature type="binding site" evidence="12">
    <location>
        <begin position="220"/>
        <end position="225"/>
    </location>
    <ligand>
        <name>ATP</name>
        <dbReference type="ChEBI" id="CHEBI:30616"/>
    </ligand>
</feature>
<feature type="binding site" evidence="12">
    <location>
        <position position="276"/>
    </location>
    <ligand>
        <name>ATP</name>
        <dbReference type="ChEBI" id="CHEBI:30616"/>
    </ligand>
</feature>
<evidence type="ECO:0000256" key="4">
    <source>
        <dbReference type="ARBA" id="ARBA00022679"/>
    </source>
</evidence>
<dbReference type="InterPro" id="IPR002173">
    <property type="entry name" value="Carboh/pur_kinase_PfkB_CS"/>
</dbReference>
<evidence type="ECO:0000313" key="15">
    <source>
        <dbReference type="Proteomes" id="UP001595805"/>
    </source>
</evidence>
<evidence type="ECO:0000256" key="2">
    <source>
        <dbReference type="ARBA" id="ARBA00012035"/>
    </source>
</evidence>
<dbReference type="CDD" id="cd01174">
    <property type="entry name" value="ribokinase"/>
    <property type="match status" value="1"/>
</dbReference>
<comment type="catalytic activity">
    <reaction evidence="12">
        <text>D-ribose + ATP = D-ribose 5-phosphate + ADP + H(+)</text>
        <dbReference type="Rhea" id="RHEA:13697"/>
        <dbReference type="ChEBI" id="CHEBI:15378"/>
        <dbReference type="ChEBI" id="CHEBI:30616"/>
        <dbReference type="ChEBI" id="CHEBI:47013"/>
        <dbReference type="ChEBI" id="CHEBI:78346"/>
        <dbReference type="ChEBI" id="CHEBI:456216"/>
        <dbReference type="EC" id="2.7.1.15"/>
    </reaction>
</comment>
<feature type="active site" description="Proton acceptor" evidence="12">
    <location>
        <position position="252"/>
    </location>
</feature>
<keyword evidence="5 12" id="KW-0479">Metal-binding</keyword>
<organism evidence="14 15">
    <name type="scientific">Algoriphagus namhaensis</name>
    <dbReference type="NCBI Taxonomy" id="915353"/>
    <lineage>
        <taxon>Bacteria</taxon>
        <taxon>Pseudomonadati</taxon>
        <taxon>Bacteroidota</taxon>
        <taxon>Cytophagia</taxon>
        <taxon>Cytophagales</taxon>
        <taxon>Cyclobacteriaceae</taxon>
        <taxon>Algoriphagus</taxon>
    </lineage>
</organism>
<dbReference type="RefSeq" id="WP_377903235.1">
    <property type="nucleotide sequence ID" value="NZ_JBHRZS010000003.1"/>
</dbReference>
<keyword evidence="12" id="KW-0963">Cytoplasm</keyword>
<dbReference type="Pfam" id="PF00294">
    <property type="entry name" value="PfkB"/>
    <property type="match status" value="1"/>
</dbReference>
<name>A0ABV8ANA8_9BACT</name>
<feature type="binding site" evidence="12">
    <location>
        <position position="287"/>
    </location>
    <ligand>
        <name>K(+)</name>
        <dbReference type="ChEBI" id="CHEBI:29103"/>
    </ligand>
</feature>
<evidence type="ECO:0000256" key="12">
    <source>
        <dbReference type="HAMAP-Rule" id="MF_01987"/>
    </source>
</evidence>
<protein>
    <recommendedName>
        <fullName evidence="3 12">Ribokinase</fullName>
        <shortName evidence="12">RK</shortName>
        <ecNumber evidence="2 12">2.7.1.15</ecNumber>
    </recommendedName>
</protein>
<sequence length="300" mass="31163">MGKILVVGSSNTDMVIKAPELPRPGETVLGGEFFSFAGGKGANQAVAAAKLGGDVIFLAKVGDDELGKNAIQSFQKLGIDTSLIRSAKGLHSGVALILIDGNGENSISVASGANNSFTLADIDSIDEVLGQTEFVLVQLEIPIPMVEYLVEKCSEKGVKVILNPAPAAKLSLSCLAALNIITPNETEAEMLTGVKVSDEKSAEKAAHVLLESGVENVIITLGAKGSFFLNRVEKGLVPAFSVQALDTTAAGDTFNGALAVALAEGQSLKDSILFANRAASISVTRMGAQDSQPFRHEIIL</sequence>
<evidence type="ECO:0000259" key="13">
    <source>
        <dbReference type="Pfam" id="PF00294"/>
    </source>
</evidence>
<reference evidence="15" key="1">
    <citation type="journal article" date="2019" name="Int. J. Syst. Evol. Microbiol.">
        <title>The Global Catalogue of Microorganisms (GCM) 10K type strain sequencing project: providing services to taxonomists for standard genome sequencing and annotation.</title>
        <authorList>
            <consortium name="The Broad Institute Genomics Platform"/>
            <consortium name="The Broad Institute Genome Sequencing Center for Infectious Disease"/>
            <person name="Wu L."/>
            <person name="Ma J."/>
        </authorList>
    </citation>
    <scope>NUCLEOTIDE SEQUENCE [LARGE SCALE GENOMIC DNA]</scope>
    <source>
        <strain evidence="15">CCUG 60523</strain>
    </source>
</reference>
<feature type="binding site" evidence="12">
    <location>
        <position position="291"/>
    </location>
    <ligand>
        <name>K(+)</name>
        <dbReference type="ChEBI" id="CHEBI:29103"/>
    </ligand>
</feature>
<feature type="binding site" evidence="12">
    <location>
        <position position="282"/>
    </location>
    <ligand>
        <name>K(+)</name>
        <dbReference type="ChEBI" id="CHEBI:29103"/>
    </ligand>
</feature>
<dbReference type="PRINTS" id="PR00990">
    <property type="entry name" value="RIBOKINASE"/>
</dbReference>
<dbReference type="PANTHER" id="PTHR10584:SF166">
    <property type="entry name" value="RIBOKINASE"/>
    <property type="match status" value="1"/>
</dbReference>
<dbReference type="PROSITE" id="PS00584">
    <property type="entry name" value="PFKB_KINASES_2"/>
    <property type="match status" value="1"/>
</dbReference>
<proteinExistence type="inferred from homology"/>
<evidence type="ECO:0000256" key="1">
    <source>
        <dbReference type="ARBA" id="ARBA00005380"/>
    </source>
</evidence>
<evidence type="ECO:0000256" key="9">
    <source>
        <dbReference type="ARBA" id="ARBA00022842"/>
    </source>
</evidence>
<dbReference type="GO" id="GO:0004747">
    <property type="term" value="F:ribokinase activity"/>
    <property type="evidence" value="ECO:0007669"/>
    <property type="project" value="UniProtKB-EC"/>
</dbReference>
<comment type="caution">
    <text evidence="14">The sequence shown here is derived from an EMBL/GenBank/DDBJ whole genome shotgun (WGS) entry which is preliminary data.</text>
</comment>
<evidence type="ECO:0000256" key="8">
    <source>
        <dbReference type="ARBA" id="ARBA00022840"/>
    </source>
</evidence>
<dbReference type="NCBIfam" id="TIGR02152">
    <property type="entry name" value="D_ribokin_bact"/>
    <property type="match status" value="1"/>
</dbReference>
<feature type="binding site" evidence="12">
    <location>
        <begin position="39"/>
        <end position="43"/>
    </location>
    <ligand>
        <name>substrate</name>
    </ligand>
</feature>
<dbReference type="HAMAP" id="MF_01987">
    <property type="entry name" value="Ribokinase"/>
    <property type="match status" value="1"/>
</dbReference>
<dbReference type="NCBIfam" id="NF008353">
    <property type="entry name" value="PRK11142.1"/>
    <property type="match status" value="1"/>
</dbReference>
<feature type="binding site" evidence="12">
    <location>
        <position position="252"/>
    </location>
    <ligand>
        <name>substrate</name>
    </ligand>
</feature>
<dbReference type="InterPro" id="IPR011611">
    <property type="entry name" value="PfkB_dom"/>
</dbReference>
<keyword evidence="9 12" id="KW-0460">Magnesium</keyword>
<feature type="binding site" evidence="12">
    <location>
        <position position="246"/>
    </location>
    <ligand>
        <name>K(+)</name>
        <dbReference type="ChEBI" id="CHEBI:29103"/>
    </ligand>
</feature>
<feature type="binding site" evidence="12">
    <location>
        <position position="184"/>
    </location>
    <ligand>
        <name>ATP</name>
        <dbReference type="ChEBI" id="CHEBI:30616"/>
    </ligand>
</feature>
<evidence type="ECO:0000256" key="6">
    <source>
        <dbReference type="ARBA" id="ARBA00022741"/>
    </source>
</evidence>
<feature type="binding site" evidence="12">
    <location>
        <position position="248"/>
    </location>
    <ligand>
        <name>K(+)</name>
        <dbReference type="ChEBI" id="CHEBI:29103"/>
    </ligand>
</feature>
<evidence type="ECO:0000256" key="11">
    <source>
        <dbReference type="ARBA" id="ARBA00023277"/>
    </source>
</evidence>
<gene>
    <name evidence="12 14" type="primary">rbsK</name>
    <name evidence="14" type="ORF">ACFOSV_02955</name>
</gene>
<dbReference type="EC" id="2.7.1.15" evidence="2 12"/>
<feature type="binding site" evidence="12">
    <location>
        <position position="285"/>
    </location>
    <ligand>
        <name>K(+)</name>
        <dbReference type="ChEBI" id="CHEBI:29103"/>
    </ligand>
</feature>
<feature type="binding site" evidence="12">
    <location>
        <begin position="11"/>
        <end position="13"/>
    </location>
    <ligand>
        <name>substrate</name>
    </ligand>
</feature>
<dbReference type="InterPro" id="IPR011877">
    <property type="entry name" value="Ribokinase"/>
</dbReference>